<protein>
    <recommendedName>
        <fullName evidence="15">ABC transporter</fullName>
    </recommendedName>
</protein>
<dbReference type="CDD" id="cd18606">
    <property type="entry name" value="ABC_6TM_YOR1_D2_like"/>
    <property type="match status" value="1"/>
</dbReference>
<reference evidence="13 14" key="1">
    <citation type="submission" date="2020-11" db="EMBL/GenBank/DDBJ databases">
        <title>Kefir isolates.</title>
        <authorList>
            <person name="Marcisauskas S."/>
            <person name="Kim Y."/>
            <person name="Blasche S."/>
        </authorList>
    </citation>
    <scope>NUCLEOTIDE SEQUENCE [LARGE SCALE GENOMIC DNA]</scope>
    <source>
        <strain evidence="13 14">KR</strain>
    </source>
</reference>
<evidence type="ECO:0000256" key="1">
    <source>
        <dbReference type="ARBA" id="ARBA00004141"/>
    </source>
</evidence>
<dbReference type="CDD" id="cd18597">
    <property type="entry name" value="ABC_6TM_YOR1_D1_like"/>
    <property type="match status" value="1"/>
</dbReference>
<dbReference type="GO" id="GO:0005524">
    <property type="term" value="F:ATP binding"/>
    <property type="evidence" value="ECO:0007669"/>
    <property type="project" value="UniProtKB-KW"/>
</dbReference>
<dbReference type="PROSITE" id="PS50929">
    <property type="entry name" value="ABC_TM1F"/>
    <property type="match status" value="2"/>
</dbReference>
<feature type="transmembrane region" description="Helical" evidence="10">
    <location>
        <begin position="857"/>
        <end position="879"/>
    </location>
</feature>
<dbReference type="InterPro" id="IPR017871">
    <property type="entry name" value="ABC_transporter-like_CS"/>
</dbReference>
<dbReference type="GO" id="GO:0016887">
    <property type="term" value="F:ATP hydrolysis activity"/>
    <property type="evidence" value="ECO:0007669"/>
    <property type="project" value="InterPro"/>
</dbReference>
<keyword evidence="14" id="KW-1185">Reference proteome</keyword>
<dbReference type="Proteomes" id="UP000777482">
    <property type="component" value="Unassembled WGS sequence"/>
</dbReference>
<dbReference type="InterPro" id="IPR011527">
    <property type="entry name" value="ABC1_TM_dom"/>
</dbReference>
<keyword evidence="6" id="KW-0067">ATP-binding</keyword>
<evidence type="ECO:0000313" key="13">
    <source>
        <dbReference type="EMBL" id="KAG0655671.1"/>
    </source>
</evidence>
<evidence type="ECO:0000256" key="9">
    <source>
        <dbReference type="SAM" id="MobiDB-lite"/>
    </source>
</evidence>
<evidence type="ECO:0000256" key="6">
    <source>
        <dbReference type="ARBA" id="ARBA00022840"/>
    </source>
</evidence>
<proteinExistence type="inferred from homology"/>
<feature type="transmembrane region" description="Helical" evidence="10">
    <location>
        <begin position="1072"/>
        <end position="1093"/>
    </location>
</feature>
<dbReference type="InterPro" id="IPR050173">
    <property type="entry name" value="ABC_transporter_C-like"/>
</dbReference>
<dbReference type="Gene3D" id="3.40.50.300">
    <property type="entry name" value="P-loop containing nucleotide triphosphate hydrolases"/>
    <property type="match status" value="2"/>
</dbReference>
<dbReference type="PROSITE" id="PS50893">
    <property type="entry name" value="ABC_TRANSPORTER_2"/>
    <property type="match status" value="2"/>
</dbReference>
<name>A0A9P6VUS9_RHOMI</name>
<dbReference type="FunFam" id="1.20.1560.10:FF:000010">
    <property type="entry name" value="Multidrug resistance-associated ABC transporter"/>
    <property type="match status" value="1"/>
</dbReference>
<dbReference type="InterPro" id="IPR027417">
    <property type="entry name" value="P-loop_NTPase"/>
</dbReference>
<dbReference type="GO" id="GO:0140359">
    <property type="term" value="F:ABC-type transporter activity"/>
    <property type="evidence" value="ECO:0007669"/>
    <property type="project" value="InterPro"/>
</dbReference>
<dbReference type="InterPro" id="IPR003439">
    <property type="entry name" value="ABC_transporter-like_ATP-bd"/>
</dbReference>
<dbReference type="FunFam" id="3.40.50.300:FF:000997">
    <property type="entry name" value="Multidrug resistance-associated protein 1"/>
    <property type="match status" value="1"/>
</dbReference>
<feature type="compositionally biased region" description="Basic and acidic residues" evidence="9">
    <location>
        <begin position="558"/>
        <end position="569"/>
    </location>
</feature>
<evidence type="ECO:0000256" key="4">
    <source>
        <dbReference type="ARBA" id="ARBA00022692"/>
    </source>
</evidence>
<sequence length="1424" mass="157690">MKAATLADPNLAQRSSQGTLASAPLHDDGDDKGSVSAEDKGQTRQAEEGEPIEKIKINHRWTIYDPFNFGPPPPPPKTMHDAETIRLASANFLSKFTFWWIRPLLVLGYKRELQATDLPKMDPTRESGYLADKFEINFEKRRKAVEDWNRALDDGIYKPTALVRARWRLNEMLGFGRRDGRRNVGLALALSDTFFWEFWSAGIFKVLADAAQVTSPLVMRQIIRQTQKAWAAKQAGQPLPPVNPAVGAAIGLFLMQIWVSYFQANTFARSGQVGVQARAALIASLYRKAFRMNGKARTTLTNAKLTSHISTSISRIDWASTFFHFSWTTLIQLAEVIIILLCTIGVSSLAGIALVLVALPMQTYAMRKLFKGRQQAQVFTDERIKSISELLSGIRIVKFFAWEKPILDKVATSRKRELGKVRKLLAIRAANQAIAMSIPLLASVLVFAVYSLTGHSQNPAEIWTSLALLNLLRAPLMMLPNSLSTMTDALSALTNLVPVFVAEELPEKLFEIDENAELALEVRDATFEWETSPPPASGAKGSKGKSGKKAPQVVAAETSEKEDSPSRLEDINLRVPRGQLLCIVGSVGSGKSSLLQGCIGEMRRVKGEVVFGGRIAYCAQSAWILNTTVRENIIFGRGFDETRYWNCIRAACLLTDLDQLPSGDMTEIGEKGITLSGGQRQRVSIARTLYYDADIVLLDDPLSAVDAHVGNHIFQHAIQGMLKDKTVILVTHALQYLTHADNVIVMENGRIAEEGSFDALLNSNSAFSRFAHEYGVVNAVAQTDEKTQQDDVDEVMYGETETEKSKTEEMNPEMAAGKTYGSSRPLVQKEEQATGSIKLSTWYTFAKAANGHFTVPAVLLSLTLMSASQILSQFALTWWQNNNWGLGSNTYIGVYAGLGISSAIFTFLLGLATVWFGTAAARTLHNMALKQVIQAPMTYFDQTPLGRIMNRFSKDTDNLDSRLNDSLRMALATVAQTAVIMISIVYPYFLIPVAAIAYLFVTTSNFYRPSARAIKRHDATLRSFLFAWFGESLTGLPTIRAFGEQERFLRGNEKYIDLENRAWFLTPINQRFLATLIDTLGALLVLVVAIVAVAERTTIPPSKTGLILSVTLAMQQAVTMLVRQTAEVENNMASIERFEFYAKKLPQEAALDLPSTAPPPDWPSQGRISMRNVEIRYRPELPAVIRNFDLEIGAGEKVGVVGRTGAGKSTLTQALFRIVELSEGTIEIDGIDIRTLGLTQLRERLSIIPQEPLLFNGTIRTNLDPFGLYDDARLWDALRRSWLVDRTSGTDNVAEASRFTLDTPIEDEGANLSVGERSLVSLARALVRDSKIVCLDEATASVDLETDARIQATIRSEFRDKTLLTIAHRIQTILGSDRILVMDRGEISAFAPPLELFDRHDGIFYSLCVQSNISRDDILKAQAS</sequence>
<evidence type="ECO:0000256" key="7">
    <source>
        <dbReference type="ARBA" id="ARBA00022989"/>
    </source>
</evidence>
<evidence type="ECO:0000256" key="10">
    <source>
        <dbReference type="SAM" id="Phobius"/>
    </source>
</evidence>
<feature type="domain" description="ABC transporter" evidence="11">
    <location>
        <begin position="553"/>
        <end position="773"/>
    </location>
</feature>
<comment type="caution">
    <text evidence="13">The sequence shown here is derived from an EMBL/GenBank/DDBJ whole genome shotgun (WGS) entry which is preliminary data.</text>
</comment>
<keyword evidence="7 10" id="KW-1133">Transmembrane helix</keyword>
<comment type="subcellular location">
    <subcellularLocation>
        <location evidence="1">Membrane</location>
        <topology evidence="1">Multi-pass membrane protein</topology>
    </subcellularLocation>
</comment>
<gene>
    <name evidence="13" type="ORF">C6P46_000760</name>
</gene>
<dbReference type="EMBL" id="PUHQ01000114">
    <property type="protein sequence ID" value="KAG0655671.1"/>
    <property type="molecule type" value="Genomic_DNA"/>
</dbReference>
<comment type="similarity">
    <text evidence="2">Belongs to the ABC transporter superfamily. ABCC family. Conjugate transporter (TC 3.A.1.208) subfamily.</text>
</comment>
<organism evidence="13 14">
    <name type="scientific">Rhodotorula mucilaginosa</name>
    <name type="common">Yeast</name>
    <name type="synonym">Rhodotorula rubra</name>
    <dbReference type="NCBI Taxonomy" id="5537"/>
    <lineage>
        <taxon>Eukaryota</taxon>
        <taxon>Fungi</taxon>
        <taxon>Dikarya</taxon>
        <taxon>Basidiomycota</taxon>
        <taxon>Pucciniomycotina</taxon>
        <taxon>Microbotryomycetes</taxon>
        <taxon>Sporidiobolales</taxon>
        <taxon>Sporidiobolaceae</taxon>
        <taxon>Rhodotorula</taxon>
    </lineage>
</organism>
<evidence type="ECO:0000259" key="11">
    <source>
        <dbReference type="PROSITE" id="PS50893"/>
    </source>
</evidence>
<keyword evidence="5" id="KW-0547">Nucleotide-binding</keyword>
<dbReference type="InterPro" id="IPR003593">
    <property type="entry name" value="AAA+_ATPase"/>
</dbReference>
<dbReference type="SUPFAM" id="SSF90123">
    <property type="entry name" value="ABC transporter transmembrane region"/>
    <property type="match status" value="2"/>
</dbReference>
<dbReference type="SMART" id="SM00382">
    <property type="entry name" value="AAA"/>
    <property type="match status" value="2"/>
</dbReference>
<evidence type="ECO:0000313" key="14">
    <source>
        <dbReference type="Proteomes" id="UP000777482"/>
    </source>
</evidence>
<feature type="domain" description="ABC transmembrane type-1" evidence="12">
    <location>
        <begin position="857"/>
        <end position="1130"/>
    </location>
</feature>
<dbReference type="CDD" id="cd03250">
    <property type="entry name" value="ABCC_MRP_domain1"/>
    <property type="match status" value="1"/>
</dbReference>
<evidence type="ECO:0000256" key="2">
    <source>
        <dbReference type="ARBA" id="ARBA00009726"/>
    </source>
</evidence>
<dbReference type="PANTHER" id="PTHR24223">
    <property type="entry name" value="ATP-BINDING CASSETTE SUB-FAMILY C"/>
    <property type="match status" value="1"/>
</dbReference>
<dbReference type="CDD" id="cd03244">
    <property type="entry name" value="ABCC_MRP_domain2"/>
    <property type="match status" value="1"/>
</dbReference>
<feature type="compositionally biased region" description="Basic and acidic residues" evidence="9">
    <location>
        <begin position="25"/>
        <end position="52"/>
    </location>
</feature>
<feature type="region of interest" description="Disordered" evidence="9">
    <location>
        <begin position="1"/>
        <end position="52"/>
    </location>
</feature>
<dbReference type="SUPFAM" id="SSF52540">
    <property type="entry name" value="P-loop containing nucleoside triphosphate hydrolases"/>
    <property type="match status" value="2"/>
</dbReference>
<feature type="domain" description="ABC transmembrane type-1" evidence="12">
    <location>
        <begin position="201"/>
        <end position="488"/>
    </location>
</feature>
<dbReference type="InterPro" id="IPR036640">
    <property type="entry name" value="ABC1_TM_sf"/>
</dbReference>
<dbReference type="GO" id="GO:0016020">
    <property type="term" value="C:membrane"/>
    <property type="evidence" value="ECO:0007669"/>
    <property type="project" value="UniProtKB-SubCell"/>
</dbReference>
<dbReference type="FunFam" id="3.40.50.300:FF:000565">
    <property type="entry name" value="ABC bile acid transporter"/>
    <property type="match status" value="1"/>
</dbReference>
<keyword evidence="4 10" id="KW-0812">Transmembrane</keyword>
<keyword evidence="3" id="KW-0813">Transport</keyword>
<evidence type="ECO:0000256" key="8">
    <source>
        <dbReference type="ARBA" id="ARBA00023136"/>
    </source>
</evidence>
<accession>A0A9P6VUS9</accession>
<evidence type="ECO:0000256" key="3">
    <source>
        <dbReference type="ARBA" id="ARBA00022448"/>
    </source>
</evidence>
<dbReference type="PANTHER" id="PTHR24223:SF456">
    <property type="entry name" value="MULTIDRUG RESISTANCE-ASSOCIATED PROTEIN LETHAL(2)03659"/>
    <property type="match status" value="1"/>
</dbReference>
<dbReference type="OrthoDB" id="6500128at2759"/>
<evidence type="ECO:0000259" key="12">
    <source>
        <dbReference type="PROSITE" id="PS50929"/>
    </source>
</evidence>
<dbReference type="Gene3D" id="1.20.1560.10">
    <property type="entry name" value="ABC transporter type 1, transmembrane domain"/>
    <property type="match status" value="2"/>
</dbReference>
<evidence type="ECO:0000256" key="5">
    <source>
        <dbReference type="ARBA" id="ARBA00022741"/>
    </source>
</evidence>
<evidence type="ECO:0008006" key="15">
    <source>
        <dbReference type="Google" id="ProtNLM"/>
    </source>
</evidence>
<feature type="domain" description="ABC transporter" evidence="11">
    <location>
        <begin position="1170"/>
        <end position="1409"/>
    </location>
</feature>
<feature type="region of interest" description="Disordered" evidence="9">
    <location>
        <begin position="529"/>
        <end position="569"/>
    </location>
</feature>
<dbReference type="Pfam" id="PF00664">
    <property type="entry name" value="ABC_membrane"/>
    <property type="match status" value="2"/>
</dbReference>
<feature type="transmembrane region" description="Helical" evidence="10">
    <location>
        <begin position="978"/>
        <end position="1001"/>
    </location>
</feature>
<feature type="transmembrane region" description="Helical" evidence="10">
    <location>
        <begin position="891"/>
        <end position="917"/>
    </location>
</feature>
<feature type="transmembrane region" description="Helical" evidence="10">
    <location>
        <begin position="336"/>
        <end position="359"/>
    </location>
</feature>
<dbReference type="Pfam" id="PF00005">
    <property type="entry name" value="ABC_tran"/>
    <property type="match status" value="2"/>
</dbReference>
<dbReference type="PROSITE" id="PS00211">
    <property type="entry name" value="ABC_TRANSPORTER_1"/>
    <property type="match status" value="2"/>
</dbReference>
<keyword evidence="8 10" id="KW-0472">Membrane</keyword>
<feature type="transmembrane region" description="Helical" evidence="10">
    <location>
        <begin position="425"/>
        <end position="450"/>
    </location>
</feature>